<gene>
    <name evidence="2" type="ORF">Cst04h_02330</name>
    <name evidence="3" type="ORF">Cst04h_28680</name>
</gene>
<dbReference type="EMBL" id="BJLD01000001">
    <property type="protein sequence ID" value="GEA42063.1"/>
    <property type="molecule type" value="Genomic_DNA"/>
</dbReference>
<comment type="caution">
    <text evidence="2">The sequence shown here is derived from an EMBL/GenBank/DDBJ whole genome shotgun (WGS) entry which is preliminary data.</text>
</comment>
<name>A0AAQ1TX78_CORST</name>
<feature type="region of interest" description="Disordered" evidence="1">
    <location>
        <begin position="489"/>
        <end position="510"/>
    </location>
</feature>
<evidence type="ECO:0000313" key="2">
    <source>
        <dbReference type="EMBL" id="GEA42063.1"/>
    </source>
</evidence>
<dbReference type="InterPro" id="IPR021145">
    <property type="entry name" value="Portal_protein_SPP1_Gp6-like"/>
</dbReference>
<reference evidence="2 4" key="1">
    <citation type="submission" date="2019-06" db="EMBL/GenBank/DDBJ databases">
        <title>Draft genome sequence of Corynebacterium striatum NBRC 15291.</title>
        <authorList>
            <person name="Miura T."/>
            <person name="Furukawa M."/>
            <person name="Shimamura M."/>
            <person name="Ohyama Y."/>
            <person name="Yamazoe A."/>
            <person name="Kawasaki H."/>
        </authorList>
    </citation>
    <scope>NUCLEOTIDE SEQUENCE [LARGE SCALE GENOMIC DNA]</scope>
    <source>
        <strain evidence="2 4">NBRC 15291</strain>
    </source>
</reference>
<evidence type="ECO:0000256" key="1">
    <source>
        <dbReference type="SAM" id="MobiDB-lite"/>
    </source>
</evidence>
<protein>
    <recommendedName>
        <fullName evidence="5">Phage portal protein</fullName>
    </recommendedName>
</protein>
<organism evidence="2 4">
    <name type="scientific">Corynebacterium striatum</name>
    <dbReference type="NCBI Taxonomy" id="43770"/>
    <lineage>
        <taxon>Bacteria</taxon>
        <taxon>Bacillati</taxon>
        <taxon>Actinomycetota</taxon>
        <taxon>Actinomycetes</taxon>
        <taxon>Mycobacteriales</taxon>
        <taxon>Corynebacteriaceae</taxon>
        <taxon>Corynebacterium</taxon>
    </lineage>
</organism>
<sequence>MALPAPNTPWPPEKWAPVTRMIDDAALWWEGDTKRLDSHYATGGFNRPSQFAGGVVGSVSRFFWGSPTPQGQKNRKVHLPLAADLAYTSASLLFDTPPTFTVDDEHGQERLDLMLNNDTFPADLLVMGESCAALGGAFGRIMWDTNVSPDPWIDFVDADSAYPEFSYGKLTGITFAETLPKTDEKTTWRLLSHYTAGRIEYGLYEGKDGNLGTPRELSAHPATAALAEIVDSNGGVDSHTTGIAAAYFPNALPVVGFRKDGQLRNIGRPDISPDLHSLFDTLDEIWTDIRREMRLGRMRATVPEHWLDQQGFGKGQAFDIDREFYDGMNVSPSEQAGAQFFQPSLRFEQYLKLAEQTVLEILRRANYSPATFGIGGSTAAQKTAREVEAEYQASIQTWKAKARYMRAGLSQLADALLEVDAWLNGGSMPTARVKVDMTAPVQETMLDKASTIQALDAARAISTQQKIDMLHTEWDEEDKQVEVDRILAEQAGTFDPLGNIKPDEDPLGED</sequence>
<accession>A0AAQ1TX78</accession>
<dbReference type="EMBL" id="BJLD01000016">
    <property type="protein sequence ID" value="GEA44698.1"/>
    <property type="molecule type" value="Genomic_DNA"/>
</dbReference>
<dbReference type="Proteomes" id="UP000315234">
    <property type="component" value="Unassembled WGS sequence"/>
</dbReference>
<dbReference type="Pfam" id="PF05133">
    <property type="entry name" value="SPP1_portal"/>
    <property type="match status" value="1"/>
</dbReference>
<evidence type="ECO:0008006" key="5">
    <source>
        <dbReference type="Google" id="ProtNLM"/>
    </source>
</evidence>
<dbReference type="AlphaFoldDB" id="A0AAQ1TX78"/>
<proteinExistence type="predicted"/>
<dbReference type="RefSeq" id="WP_034657072.1">
    <property type="nucleotide sequence ID" value="NZ_BJLD01000001.1"/>
</dbReference>
<evidence type="ECO:0000313" key="4">
    <source>
        <dbReference type="Proteomes" id="UP000315234"/>
    </source>
</evidence>
<evidence type="ECO:0000313" key="3">
    <source>
        <dbReference type="EMBL" id="GEA44698.1"/>
    </source>
</evidence>